<dbReference type="Gene3D" id="4.10.280.50">
    <property type="match status" value="1"/>
</dbReference>
<dbReference type="FunFam" id="4.10.280.50:FF:000001">
    <property type="entry name" value="Glutamate decarboxylase"/>
    <property type="match status" value="1"/>
</dbReference>
<dbReference type="GO" id="GO:0030170">
    <property type="term" value="F:pyridoxal phosphate binding"/>
    <property type="evidence" value="ECO:0007669"/>
    <property type="project" value="InterPro"/>
</dbReference>
<dbReference type="KEGG" id="cthr:CTHT_0008220"/>
<dbReference type="Proteomes" id="UP000008066">
    <property type="component" value="Unassembled WGS sequence"/>
</dbReference>
<dbReference type="FunFam" id="3.40.640.10:FF:000017">
    <property type="entry name" value="Glutamate decarboxylase"/>
    <property type="match status" value="1"/>
</dbReference>
<evidence type="ECO:0000256" key="6">
    <source>
        <dbReference type="ARBA" id="ARBA00048868"/>
    </source>
</evidence>
<dbReference type="OrthoDB" id="5152799at2759"/>
<dbReference type="InterPro" id="IPR002129">
    <property type="entry name" value="PyrdxlP-dep_de-COase"/>
</dbReference>
<comment type="cofactor">
    <cofactor evidence="1 7 8">
        <name>pyridoxal 5'-phosphate</name>
        <dbReference type="ChEBI" id="CHEBI:597326"/>
    </cofactor>
</comment>
<evidence type="ECO:0000256" key="3">
    <source>
        <dbReference type="ARBA" id="ARBA00012421"/>
    </source>
</evidence>
<evidence type="ECO:0000313" key="11">
    <source>
        <dbReference type="Proteomes" id="UP000008066"/>
    </source>
</evidence>
<dbReference type="HOGENOM" id="CLU_343546_0_0_1"/>
<dbReference type="GeneID" id="18254860"/>
<keyword evidence="11" id="KW-1185">Reference proteome</keyword>
<dbReference type="Gene3D" id="3.40.640.10">
    <property type="entry name" value="Type I PLP-dependent aspartate aminotransferase-like (Major domain)"/>
    <property type="match status" value="1"/>
</dbReference>
<dbReference type="GO" id="GO:0006538">
    <property type="term" value="P:L-glutamate catabolic process"/>
    <property type="evidence" value="ECO:0007669"/>
    <property type="project" value="TreeGrafter"/>
</dbReference>
<dbReference type="GO" id="GO:0005829">
    <property type="term" value="C:cytosol"/>
    <property type="evidence" value="ECO:0007669"/>
    <property type="project" value="TreeGrafter"/>
</dbReference>
<evidence type="ECO:0000256" key="2">
    <source>
        <dbReference type="ARBA" id="ARBA00009533"/>
    </source>
</evidence>
<gene>
    <name evidence="10" type="ORF">CTHT_0008220</name>
</gene>
<feature type="region of interest" description="Disordered" evidence="9">
    <location>
        <begin position="698"/>
        <end position="728"/>
    </location>
</feature>
<evidence type="ECO:0000256" key="8">
    <source>
        <dbReference type="RuleBase" id="RU361171"/>
    </source>
</evidence>
<dbReference type="RefSeq" id="XP_006691352.1">
    <property type="nucleotide sequence ID" value="XM_006691289.1"/>
</dbReference>
<dbReference type="NCBIfam" id="TIGR01788">
    <property type="entry name" value="Glu-decarb-GAD"/>
    <property type="match status" value="1"/>
</dbReference>
<dbReference type="InterPro" id="IPR015424">
    <property type="entry name" value="PyrdxlP-dep_Trfase"/>
</dbReference>
<dbReference type="GO" id="GO:0004351">
    <property type="term" value="F:glutamate decarboxylase activity"/>
    <property type="evidence" value="ECO:0007669"/>
    <property type="project" value="UniProtKB-EC"/>
</dbReference>
<reference evidence="10 11" key="1">
    <citation type="journal article" date="2011" name="Cell">
        <title>Insight into structure and assembly of the nuclear pore complex by utilizing the genome of a eukaryotic thermophile.</title>
        <authorList>
            <person name="Amlacher S."/>
            <person name="Sarges P."/>
            <person name="Flemming D."/>
            <person name="van Noort V."/>
            <person name="Kunze R."/>
            <person name="Devos D.P."/>
            <person name="Arumugam M."/>
            <person name="Bork P."/>
            <person name="Hurt E."/>
        </authorList>
    </citation>
    <scope>NUCLEOTIDE SEQUENCE [LARGE SCALE GENOMIC DNA]</scope>
    <source>
        <strain evidence="11">DSM 1495 / CBS 144.50 / IMI 039719</strain>
    </source>
</reference>
<comment type="similarity">
    <text evidence="2 8">Belongs to the group II decarboxylase family.</text>
</comment>
<feature type="region of interest" description="Disordered" evidence="9">
    <location>
        <begin position="507"/>
        <end position="533"/>
    </location>
</feature>
<dbReference type="InterPro" id="IPR015421">
    <property type="entry name" value="PyrdxlP-dep_Trfase_major"/>
</dbReference>
<dbReference type="Gene3D" id="3.90.1150.160">
    <property type="match status" value="1"/>
</dbReference>
<dbReference type="PANTHER" id="PTHR43321:SF3">
    <property type="entry name" value="GLUTAMATE DECARBOXYLASE"/>
    <property type="match status" value="1"/>
</dbReference>
<dbReference type="InterPro" id="IPR010107">
    <property type="entry name" value="Glutamate_decarboxylase"/>
</dbReference>
<evidence type="ECO:0000256" key="7">
    <source>
        <dbReference type="PIRSR" id="PIRSR602129-50"/>
    </source>
</evidence>
<comment type="catalytic activity">
    <reaction evidence="6 8">
        <text>L-glutamate + H(+) = 4-aminobutanoate + CO2</text>
        <dbReference type="Rhea" id="RHEA:17785"/>
        <dbReference type="ChEBI" id="CHEBI:15378"/>
        <dbReference type="ChEBI" id="CHEBI:16526"/>
        <dbReference type="ChEBI" id="CHEBI:29985"/>
        <dbReference type="ChEBI" id="CHEBI:59888"/>
        <dbReference type="EC" id="4.1.1.15"/>
    </reaction>
</comment>
<evidence type="ECO:0000256" key="1">
    <source>
        <dbReference type="ARBA" id="ARBA00001933"/>
    </source>
</evidence>
<organism evidence="11">
    <name type="scientific">Chaetomium thermophilum (strain DSM 1495 / CBS 144.50 / IMI 039719)</name>
    <name type="common">Thermochaetoides thermophila</name>
    <dbReference type="NCBI Taxonomy" id="759272"/>
    <lineage>
        <taxon>Eukaryota</taxon>
        <taxon>Fungi</taxon>
        <taxon>Dikarya</taxon>
        <taxon>Ascomycota</taxon>
        <taxon>Pezizomycotina</taxon>
        <taxon>Sordariomycetes</taxon>
        <taxon>Sordariomycetidae</taxon>
        <taxon>Sordariales</taxon>
        <taxon>Chaetomiaceae</taxon>
        <taxon>Thermochaetoides</taxon>
    </lineage>
</organism>
<evidence type="ECO:0000256" key="5">
    <source>
        <dbReference type="ARBA" id="ARBA00023239"/>
    </source>
</evidence>
<dbReference type="eggNOG" id="KOG1383">
    <property type="taxonomic scope" value="Eukaryota"/>
</dbReference>
<evidence type="ECO:0000313" key="10">
    <source>
        <dbReference type="EMBL" id="EGS23161.1"/>
    </source>
</evidence>
<sequence>MSLARHVNPEDIIHHLQHEDTGPLIAQAIPGSSHLTPFSTPYASRRDIPKYRIPQHGTPGDTVYQMLKDELDLDGRPNLNLASFVNTYLEDNAKSLLSANANKNLADNDEYPALLDLSKRCVSILAHLWGVQKGEKAVGSPTVGSSEAIHLGGLAMKRSWQQRRREQGKDASRPNIIMGANAQVALEKFARYFDVEARILPVSAKSKYRLDPELVRENVDENTIGVFVILGSTYTGHYEPVEEVAQVLDEYQKNTGIDIPIHVDAASGGFVAPFTFAGAGGAKWNFEIPRVHSINTSGHKYGLVTAGLGWIIWRDEAYLPQDLIFKLHYLGGTEESFTLNFSRPGAQVVVQYYNFIHLGFDGYREAMENCLANARMLSKSLEETGWYTCVSDIHRPVQGKREPKGGETSASYVAGLPVVSFRLTDDFRRQFPHIQQETISLLLRARQWIIPNYALPPNVNSTEILRVVVRVNMSLDMLDRLITDIVQVTEMLMERDEVDLSVLKEQRERREEVQEKDKEHRRQKHRRDKVEGVEKKRMEEGIHRGPVPTEFIHPNQIFFKETTTSIYQERRRPRGELVALGEVLPRQEGETLGQWISRLEMVRDMTLDWAEQYEMSKLASRLGSRSASPENLDYFYSKQSPQVHLPTLWKLCGAIPREFPQDEDKIEEVAARSTDEHYLARFTTIFRNALSKSQVRISSLAPGSPPGQLTQGSDIEPTTNQRPRAPALKKATDSLIIHRNRKLFKRALKFLDRFPDDEEAQEEYITLWLEDTHLRSKDTSQVTLHAALISSKIDSSNDEGNDMDESSFLDFDLDGWIEKCFGAL</sequence>
<keyword evidence="8" id="KW-0210">Decarboxylase</keyword>
<accession>G0S000</accession>
<evidence type="ECO:0000256" key="9">
    <source>
        <dbReference type="SAM" id="MobiDB-lite"/>
    </source>
</evidence>
<dbReference type="SUPFAM" id="SSF53383">
    <property type="entry name" value="PLP-dependent transferases"/>
    <property type="match status" value="1"/>
</dbReference>
<dbReference type="STRING" id="759272.G0S000"/>
<feature type="compositionally biased region" description="Basic and acidic residues" evidence="9">
    <location>
        <begin position="507"/>
        <end position="520"/>
    </location>
</feature>
<name>G0S000_CHATD</name>
<feature type="compositionally biased region" description="Polar residues" evidence="9">
    <location>
        <begin position="707"/>
        <end position="722"/>
    </location>
</feature>
<dbReference type="Pfam" id="PF00282">
    <property type="entry name" value="Pyridoxal_deC"/>
    <property type="match status" value="1"/>
</dbReference>
<evidence type="ECO:0000256" key="4">
    <source>
        <dbReference type="ARBA" id="ARBA00022898"/>
    </source>
</evidence>
<dbReference type="PANTHER" id="PTHR43321">
    <property type="entry name" value="GLUTAMATE DECARBOXYLASE"/>
    <property type="match status" value="1"/>
</dbReference>
<dbReference type="EMBL" id="GL988037">
    <property type="protein sequence ID" value="EGS23161.1"/>
    <property type="molecule type" value="Genomic_DNA"/>
</dbReference>
<dbReference type="AlphaFoldDB" id="G0S000"/>
<proteinExistence type="inferred from homology"/>
<feature type="modified residue" description="N6-(pyridoxal phosphate)lysine" evidence="7">
    <location>
        <position position="300"/>
    </location>
</feature>
<dbReference type="EC" id="4.1.1.15" evidence="3 8"/>
<keyword evidence="4 7" id="KW-0663">Pyridoxal phosphate</keyword>
<protein>
    <recommendedName>
        <fullName evidence="3 8">Glutamate decarboxylase</fullName>
        <ecNumber evidence="3 8">4.1.1.15</ecNumber>
    </recommendedName>
</protein>
<keyword evidence="5 8" id="KW-0456">Lyase</keyword>